<dbReference type="Pfam" id="PF07714">
    <property type="entry name" value="PK_Tyr_Ser-Thr"/>
    <property type="match status" value="1"/>
</dbReference>
<keyword evidence="5" id="KW-1185">Reference proteome</keyword>
<evidence type="ECO:0000256" key="1">
    <source>
        <dbReference type="ARBA" id="ARBA00022741"/>
    </source>
</evidence>
<dbReference type="SMART" id="SM00219">
    <property type="entry name" value="TyrKc"/>
    <property type="match status" value="1"/>
</dbReference>
<dbReference type="PANTHER" id="PTHR27005:SF521">
    <property type="entry name" value="WALL-ASSOCIATED RECEPTOR KINASE-LIKE 6"/>
    <property type="match status" value="1"/>
</dbReference>
<dbReference type="Proteomes" id="UP001153076">
    <property type="component" value="Unassembled WGS sequence"/>
</dbReference>
<accession>A0A9Q1JN21</accession>
<dbReference type="InterPro" id="IPR000719">
    <property type="entry name" value="Prot_kinase_dom"/>
</dbReference>
<dbReference type="GO" id="GO:0004713">
    <property type="term" value="F:protein tyrosine kinase activity"/>
    <property type="evidence" value="ECO:0007669"/>
    <property type="project" value="InterPro"/>
</dbReference>
<dbReference type="SUPFAM" id="SSF56112">
    <property type="entry name" value="Protein kinase-like (PK-like)"/>
    <property type="match status" value="2"/>
</dbReference>
<dbReference type="OrthoDB" id="4062651at2759"/>
<dbReference type="GO" id="GO:0005886">
    <property type="term" value="C:plasma membrane"/>
    <property type="evidence" value="ECO:0007669"/>
    <property type="project" value="TreeGrafter"/>
</dbReference>
<dbReference type="InterPro" id="IPR001245">
    <property type="entry name" value="Ser-Thr/Tyr_kinase_cat_dom"/>
</dbReference>
<dbReference type="Pfam" id="PF00069">
    <property type="entry name" value="Pkinase"/>
    <property type="match status" value="1"/>
</dbReference>
<evidence type="ECO:0000259" key="3">
    <source>
        <dbReference type="PROSITE" id="PS50011"/>
    </source>
</evidence>
<keyword evidence="2" id="KW-0067">ATP-binding</keyword>
<dbReference type="PANTHER" id="PTHR27005">
    <property type="entry name" value="WALL-ASSOCIATED RECEPTOR KINASE-LIKE 21"/>
    <property type="match status" value="1"/>
</dbReference>
<dbReference type="InterPro" id="IPR045274">
    <property type="entry name" value="WAK-like"/>
</dbReference>
<dbReference type="Gene3D" id="1.10.510.10">
    <property type="entry name" value="Transferase(Phosphotransferase) domain 1"/>
    <property type="match status" value="3"/>
</dbReference>
<dbReference type="PROSITE" id="PS50011">
    <property type="entry name" value="PROTEIN_KINASE_DOM"/>
    <property type="match status" value="1"/>
</dbReference>
<dbReference type="AlphaFoldDB" id="A0A9Q1JN21"/>
<reference evidence="4" key="1">
    <citation type="submission" date="2022-04" db="EMBL/GenBank/DDBJ databases">
        <title>Carnegiea gigantea Genome sequencing and assembly v2.</title>
        <authorList>
            <person name="Copetti D."/>
            <person name="Sanderson M.J."/>
            <person name="Burquez A."/>
            <person name="Wojciechowski M.F."/>
        </authorList>
    </citation>
    <scope>NUCLEOTIDE SEQUENCE</scope>
    <source>
        <strain evidence="4">SGP5-SGP5p</strain>
        <tissue evidence="4">Aerial part</tissue>
    </source>
</reference>
<dbReference type="InterPro" id="IPR011009">
    <property type="entry name" value="Kinase-like_dom_sf"/>
</dbReference>
<dbReference type="GO" id="GO:0007166">
    <property type="term" value="P:cell surface receptor signaling pathway"/>
    <property type="evidence" value="ECO:0007669"/>
    <property type="project" value="InterPro"/>
</dbReference>
<evidence type="ECO:0000313" key="4">
    <source>
        <dbReference type="EMBL" id="KAJ8425450.1"/>
    </source>
</evidence>
<name>A0A9Q1JN21_9CARY</name>
<feature type="domain" description="Protein kinase" evidence="3">
    <location>
        <begin position="243"/>
        <end position="487"/>
    </location>
</feature>
<comment type="caution">
    <text evidence="4">The sequence shown here is derived from an EMBL/GenBank/DDBJ whole genome shotgun (WGS) entry which is preliminary data.</text>
</comment>
<dbReference type="InterPro" id="IPR020635">
    <property type="entry name" value="Tyr_kinase_cat_dom"/>
</dbReference>
<evidence type="ECO:0000256" key="2">
    <source>
        <dbReference type="ARBA" id="ARBA00022840"/>
    </source>
</evidence>
<sequence length="487" mass="55310">MSQPLTKNKKKKEMKFEIKDEYFIRNGGILLEKQIAFSKGQNIGSRQVKIFSVKDMEKATDCFDPDIVIQNILGTIYKEASIGAVMSHSNLVKLYGCCLETCVPILVYEFLPNRSLFRHLHGGTGFTNLKWAYRLRVAIDISYALSYMHNALSKPVVHRAVRKNCMMEMIDKEILDQGSRDEIEQFAQLALKCVAKKGIERPTMIEVVSELWLMQGRENSSNTRPTCSEARKNSATYACQMNTDCIDVRGRGYHCKCFSDYGEIDECTAGSGRNRCLVLTLQGATKPRGYYVDGYKSGTGCTKILNNSLTKITIGLLLPQQMPSHETVIERMRMITSDELDEATNHFGTDKSTGKRRPSHHIHYLSEEFPITRKMRLQITADSSSALAYLHSSSSVTIFHRDIKSFNIHSDDKYRATLSDFWTSRSVAVDQTHITTHVLGTFGYLDPEYFQLSQFTEKRDGYSFGVVLVELLTEEKAMRSTTEDDKI</sequence>
<dbReference type="EMBL" id="JAKOGI010001473">
    <property type="protein sequence ID" value="KAJ8425450.1"/>
    <property type="molecule type" value="Genomic_DNA"/>
</dbReference>
<evidence type="ECO:0000313" key="5">
    <source>
        <dbReference type="Proteomes" id="UP001153076"/>
    </source>
</evidence>
<proteinExistence type="predicted"/>
<gene>
    <name evidence="4" type="ORF">Cgig2_018848</name>
</gene>
<keyword evidence="1" id="KW-0547">Nucleotide-binding</keyword>
<dbReference type="GO" id="GO:0005524">
    <property type="term" value="F:ATP binding"/>
    <property type="evidence" value="ECO:0007669"/>
    <property type="project" value="UniProtKB-KW"/>
</dbReference>
<dbReference type="GO" id="GO:0004674">
    <property type="term" value="F:protein serine/threonine kinase activity"/>
    <property type="evidence" value="ECO:0007669"/>
    <property type="project" value="TreeGrafter"/>
</dbReference>
<organism evidence="4 5">
    <name type="scientific">Carnegiea gigantea</name>
    <dbReference type="NCBI Taxonomy" id="171969"/>
    <lineage>
        <taxon>Eukaryota</taxon>
        <taxon>Viridiplantae</taxon>
        <taxon>Streptophyta</taxon>
        <taxon>Embryophyta</taxon>
        <taxon>Tracheophyta</taxon>
        <taxon>Spermatophyta</taxon>
        <taxon>Magnoliopsida</taxon>
        <taxon>eudicotyledons</taxon>
        <taxon>Gunneridae</taxon>
        <taxon>Pentapetalae</taxon>
        <taxon>Caryophyllales</taxon>
        <taxon>Cactineae</taxon>
        <taxon>Cactaceae</taxon>
        <taxon>Cactoideae</taxon>
        <taxon>Echinocereeae</taxon>
        <taxon>Carnegiea</taxon>
    </lineage>
</organism>
<protein>
    <recommendedName>
        <fullName evidence="3">Protein kinase domain-containing protein</fullName>
    </recommendedName>
</protein>